<dbReference type="EMBL" id="CM040475">
    <property type="protein sequence ID" value="MCI4391158.1"/>
    <property type="molecule type" value="Genomic_DNA"/>
</dbReference>
<accession>A0ACC5XJ53</accession>
<proteinExistence type="predicted"/>
<evidence type="ECO:0000313" key="1">
    <source>
        <dbReference type="EMBL" id="MCI4391158.1"/>
    </source>
</evidence>
<reference evidence="1 2" key="1">
    <citation type="journal article" date="2022" name="bioRxiv">
        <title>An ancient truncated duplication of the anti-Mullerian hormone receptor type 2 gene is a potential conserved master sex determinant in the Pangasiidae catfish family.</title>
        <authorList>
            <person name="Wen M."/>
            <person name="Pan Q."/>
            <person name="Jouanno E."/>
            <person name="Montfort J."/>
            <person name="Zahm M."/>
            <person name="Cabau C."/>
            <person name="Klopp C."/>
            <person name="Iampietro C."/>
            <person name="Roques C."/>
            <person name="Bouchez O."/>
            <person name="Castinel A."/>
            <person name="Donnadieu C."/>
            <person name="Parrinello H."/>
            <person name="Poncet C."/>
            <person name="Belmonte E."/>
            <person name="Gautier V."/>
            <person name="Avarre J.-C."/>
            <person name="Dugue R."/>
            <person name="Gustiano R."/>
            <person name="Ha T.T.T."/>
            <person name="Campet M."/>
            <person name="Sriphairoj K."/>
            <person name="Ribolli J."/>
            <person name="de Almeida F.L."/>
            <person name="Desvignes T."/>
            <person name="Postlethwait J.H."/>
            <person name="Bucao C.F."/>
            <person name="Robinson-Rechavi M."/>
            <person name="Bobe J."/>
            <person name="Herpin A."/>
            <person name="Guiguen Y."/>
        </authorList>
    </citation>
    <scope>NUCLEOTIDE SEQUENCE [LARGE SCALE GENOMIC DNA]</scope>
    <source>
        <strain evidence="1">YG-Dec2019</strain>
    </source>
</reference>
<comment type="caution">
    <text evidence="1">The sequence shown here is derived from an EMBL/GenBank/DDBJ whole genome shotgun (WGS) entry which is preliminary data.</text>
</comment>
<keyword evidence="2" id="KW-1185">Reference proteome</keyword>
<protein>
    <submittedName>
        <fullName evidence="1">Uncharacterized protein</fullName>
    </submittedName>
</protein>
<gene>
    <name evidence="1" type="ORF">PGIGA_G00130990</name>
</gene>
<sequence length="358" mass="40288">MDEREFNASLLLQNEKLRRQVEDLKTLQSVVKENLELRSRLDSFPSSSDADAEKSEMSAGKKPTFQWRDSLVDESSFRAGLIAPHRTSSSARPDTSSSSSRQTVKDPERLLGEIAFQLERRILSHVFYKQTRLYGFTVQNIQDKIIQVSTHPLTGQVDEVYRSEMTERHVDLMDRLGALGYNTTLHPPFTEFIINTYGILKERPDTHMAQERGYNDLDLLRCVMVEMAPSGLLKDLLVLFSCLCYLAEKDGKPIILCFLPKNIPSGGLAMLNGVKVSVNGGLRWTGVPSRTYSRLTPSVPGIHSGSITTSNRRTHLLTEDGNHSSCLNPRVLEQQLEYRVINRPQAGCSDENTMADGR</sequence>
<dbReference type="Proteomes" id="UP000829447">
    <property type="component" value="Linkage Group LG22"/>
</dbReference>
<name>A0ACC5XJ53_PANGG</name>
<organism evidence="1 2">
    <name type="scientific">Pangasianodon gigas</name>
    <name type="common">Mekong giant catfish</name>
    <name type="synonym">Pangasius gigas</name>
    <dbReference type="NCBI Taxonomy" id="30993"/>
    <lineage>
        <taxon>Eukaryota</taxon>
        <taxon>Metazoa</taxon>
        <taxon>Chordata</taxon>
        <taxon>Craniata</taxon>
        <taxon>Vertebrata</taxon>
        <taxon>Euteleostomi</taxon>
        <taxon>Actinopterygii</taxon>
        <taxon>Neopterygii</taxon>
        <taxon>Teleostei</taxon>
        <taxon>Ostariophysi</taxon>
        <taxon>Siluriformes</taxon>
        <taxon>Pangasiidae</taxon>
        <taxon>Pangasianodon</taxon>
    </lineage>
</organism>
<evidence type="ECO:0000313" key="2">
    <source>
        <dbReference type="Proteomes" id="UP000829447"/>
    </source>
</evidence>